<dbReference type="Pfam" id="PF02767">
    <property type="entry name" value="DNA_pol3_beta_2"/>
    <property type="match status" value="1"/>
</dbReference>
<evidence type="ECO:0000313" key="13">
    <source>
        <dbReference type="Proteomes" id="UP000653644"/>
    </source>
</evidence>
<dbReference type="InterPro" id="IPR001001">
    <property type="entry name" value="DNA_polIII_beta"/>
</dbReference>
<dbReference type="InterPro" id="IPR022634">
    <property type="entry name" value="DNA_polIII_beta_N"/>
</dbReference>
<dbReference type="InterPro" id="IPR022637">
    <property type="entry name" value="DNA_polIII_beta_cen"/>
</dbReference>
<comment type="similarity">
    <text evidence="2">Belongs to the beta sliding clamp family.</text>
</comment>
<feature type="domain" description="DNA polymerase III beta sliding clamp central" evidence="10">
    <location>
        <begin position="133"/>
        <end position="249"/>
    </location>
</feature>
<dbReference type="Pfam" id="PF02768">
    <property type="entry name" value="DNA_pol3_beta_3"/>
    <property type="match status" value="1"/>
</dbReference>
<evidence type="ECO:0000256" key="8">
    <source>
        <dbReference type="ARBA" id="ARBA00023125"/>
    </source>
</evidence>
<sequence>MGDALMEFRIERGALAEAVGWAAKSLPVRSPVPVLGGLMLDAREGRLRVSGFDYEASADIEVAAETLAPGQVLVPGRRLLDICRVLPDAMVRCALEGVRFTMDGGGTRFGLSTLPTQEYPALPELPACRGVVDAAELAAAVGQVVIAAGRDDTLPVLTGIQVRLDGESMTLAASDRYRYAVRTVSWEPGETGSEAVEVVVPGRRLTEISRSLAKSGPLRVGLNGSGGGLISFEAAGMRTTLRLLEGRLPRYDKLFALDGPAVAVAQREPLVDAVRRVAVVAEPNSPIRLDFSAQGTVLLQAGYEDDVASQRLAATLEGADDMAVAFNPAYLLEALASFNAPQVRFELLGPGQRAMLSGLPDADHTPHEEHRHLLMSVRQLS</sequence>
<protein>
    <submittedName>
        <fullName evidence="12">DNA polymerase III subunit beta</fullName>
    </submittedName>
</protein>
<dbReference type="InterPro" id="IPR022635">
    <property type="entry name" value="DNA_polIII_beta_C"/>
</dbReference>
<keyword evidence="3" id="KW-0963">Cytoplasm</keyword>
<accession>A0ABQ3D8Q9</accession>
<dbReference type="Proteomes" id="UP000653644">
    <property type="component" value="Unassembled WGS sequence"/>
</dbReference>
<keyword evidence="5" id="KW-0548">Nucleotidyltransferase</keyword>
<keyword evidence="8" id="KW-0238">DNA-binding</keyword>
<dbReference type="Pfam" id="PF00712">
    <property type="entry name" value="DNA_pol3_beta"/>
    <property type="match status" value="1"/>
</dbReference>
<keyword evidence="7" id="KW-0239">DNA-directed DNA polymerase</keyword>
<evidence type="ECO:0000256" key="2">
    <source>
        <dbReference type="ARBA" id="ARBA00010752"/>
    </source>
</evidence>
<keyword evidence="13" id="KW-1185">Reference proteome</keyword>
<keyword evidence="4" id="KW-0808">Transferase</keyword>
<dbReference type="Gene3D" id="3.10.150.10">
    <property type="entry name" value="DNA Polymerase III, subunit A, domain 2"/>
    <property type="match status" value="3"/>
</dbReference>
<dbReference type="EMBL" id="BMVN01000046">
    <property type="protein sequence ID" value="GHA62063.1"/>
    <property type="molecule type" value="Genomic_DNA"/>
</dbReference>
<name>A0ABQ3D8Q9_9ACTN</name>
<evidence type="ECO:0000256" key="7">
    <source>
        <dbReference type="ARBA" id="ARBA00022932"/>
    </source>
</evidence>
<feature type="domain" description="DNA polymerase III beta sliding clamp N-terminal" evidence="9">
    <location>
        <begin position="6"/>
        <end position="123"/>
    </location>
</feature>
<proteinExistence type="inferred from homology"/>
<comment type="subcellular location">
    <subcellularLocation>
        <location evidence="1">Cytoplasm</location>
    </subcellularLocation>
</comment>
<dbReference type="InterPro" id="IPR046938">
    <property type="entry name" value="DNA_clamp_sf"/>
</dbReference>
<evidence type="ECO:0000256" key="3">
    <source>
        <dbReference type="ARBA" id="ARBA00022490"/>
    </source>
</evidence>
<dbReference type="CDD" id="cd00140">
    <property type="entry name" value="beta_clamp"/>
    <property type="match status" value="1"/>
</dbReference>
<reference evidence="13" key="1">
    <citation type="journal article" date="2019" name="Int. J. Syst. Evol. Microbiol.">
        <title>The Global Catalogue of Microorganisms (GCM) 10K type strain sequencing project: providing services to taxonomists for standard genome sequencing and annotation.</title>
        <authorList>
            <consortium name="The Broad Institute Genomics Platform"/>
            <consortium name="The Broad Institute Genome Sequencing Center for Infectious Disease"/>
            <person name="Wu L."/>
            <person name="Ma J."/>
        </authorList>
    </citation>
    <scope>NUCLEOTIDE SEQUENCE [LARGE SCALE GENOMIC DNA]</scope>
    <source>
        <strain evidence="13">JCM 4733</strain>
    </source>
</reference>
<feature type="domain" description="DNA polymerase III beta sliding clamp C-terminal" evidence="11">
    <location>
        <begin position="261"/>
        <end position="365"/>
    </location>
</feature>
<evidence type="ECO:0000256" key="6">
    <source>
        <dbReference type="ARBA" id="ARBA00022705"/>
    </source>
</evidence>
<keyword evidence="6" id="KW-0235">DNA replication</keyword>
<gene>
    <name evidence="12" type="primary">dnaN</name>
    <name evidence="12" type="ORF">GCM10010345_77670</name>
</gene>
<evidence type="ECO:0000256" key="1">
    <source>
        <dbReference type="ARBA" id="ARBA00004496"/>
    </source>
</evidence>
<evidence type="ECO:0000259" key="10">
    <source>
        <dbReference type="Pfam" id="PF02767"/>
    </source>
</evidence>
<dbReference type="NCBIfam" id="TIGR00663">
    <property type="entry name" value="dnan"/>
    <property type="match status" value="1"/>
</dbReference>
<dbReference type="SUPFAM" id="SSF55979">
    <property type="entry name" value="DNA clamp"/>
    <property type="match status" value="3"/>
</dbReference>
<comment type="caution">
    <text evidence="12">The sequence shown here is derived from an EMBL/GenBank/DDBJ whole genome shotgun (WGS) entry which is preliminary data.</text>
</comment>
<dbReference type="PANTHER" id="PTHR30478">
    <property type="entry name" value="DNA POLYMERASE III SUBUNIT BETA"/>
    <property type="match status" value="1"/>
</dbReference>
<dbReference type="PANTHER" id="PTHR30478:SF0">
    <property type="entry name" value="BETA SLIDING CLAMP"/>
    <property type="match status" value="1"/>
</dbReference>
<evidence type="ECO:0000256" key="4">
    <source>
        <dbReference type="ARBA" id="ARBA00022679"/>
    </source>
</evidence>
<evidence type="ECO:0000256" key="5">
    <source>
        <dbReference type="ARBA" id="ARBA00022695"/>
    </source>
</evidence>
<evidence type="ECO:0000313" key="12">
    <source>
        <dbReference type="EMBL" id="GHA62063.1"/>
    </source>
</evidence>
<dbReference type="SMART" id="SM00480">
    <property type="entry name" value="POL3Bc"/>
    <property type="match status" value="1"/>
</dbReference>
<evidence type="ECO:0000259" key="11">
    <source>
        <dbReference type="Pfam" id="PF02768"/>
    </source>
</evidence>
<organism evidence="12 13">
    <name type="scientific">Streptomyces canarius</name>
    <dbReference type="NCBI Taxonomy" id="285453"/>
    <lineage>
        <taxon>Bacteria</taxon>
        <taxon>Bacillati</taxon>
        <taxon>Actinomycetota</taxon>
        <taxon>Actinomycetes</taxon>
        <taxon>Kitasatosporales</taxon>
        <taxon>Streptomycetaceae</taxon>
        <taxon>Streptomyces</taxon>
    </lineage>
</organism>
<evidence type="ECO:0000259" key="9">
    <source>
        <dbReference type="Pfam" id="PF00712"/>
    </source>
</evidence>